<dbReference type="GO" id="GO:0008757">
    <property type="term" value="F:S-adenosylmethionine-dependent methyltransferase activity"/>
    <property type="evidence" value="ECO:0007669"/>
    <property type="project" value="InterPro"/>
</dbReference>
<dbReference type="InterPro" id="IPR029063">
    <property type="entry name" value="SAM-dependent_MTases_sf"/>
</dbReference>
<organism evidence="7 8">
    <name type="scientific">Aspergillus pseudotamarii</name>
    <dbReference type="NCBI Taxonomy" id="132259"/>
    <lineage>
        <taxon>Eukaryota</taxon>
        <taxon>Fungi</taxon>
        <taxon>Dikarya</taxon>
        <taxon>Ascomycota</taxon>
        <taxon>Pezizomycotina</taxon>
        <taxon>Eurotiomycetes</taxon>
        <taxon>Eurotiomycetidae</taxon>
        <taxon>Eurotiales</taxon>
        <taxon>Aspergillaceae</taxon>
        <taxon>Aspergillus</taxon>
        <taxon>Aspergillus subgen. Circumdati</taxon>
    </lineage>
</organism>
<evidence type="ECO:0000256" key="3">
    <source>
        <dbReference type="ARBA" id="ARBA00022603"/>
    </source>
</evidence>
<evidence type="ECO:0000313" key="8">
    <source>
        <dbReference type="Proteomes" id="UP000325672"/>
    </source>
</evidence>
<dbReference type="SUPFAM" id="SSF53335">
    <property type="entry name" value="S-adenosyl-L-methionine-dependent methyltransferases"/>
    <property type="match status" value="1"/>
</dbReference>
<dbReference type="PANTHER" id="PTHR44942:SF4">
    <property type="entry name" value="METHYLTRANSFERASE TYPE 11 DOMAIN-CONTAINING PROTEIN"/>
    <property type="match status" value="1"/>
</dbReference>
<dbReference type="GeneID" id="43641097"/>
<protein>
    <recommendedName>
        <fullName evidence="6">Methyltransferase type 11 domain-containing protein</fullName>
    </recommendedName>
</protein>
<dbReference type="OrthoDB" id="10027013at2759"/>
<dbReference type="Gene3D" id="3.40.50.150">
    <property type="entry name" value="Vaccinia Virus protein VP39"/>
    <property type="match status" value="1"/>
</dbReference>
<comment type="pathway">
    <text evidence="1">Secondary metabolite biosynthesis.</text>
</comment>
<name>A0A5N6T299_ASPPS</name>
<dbReference type="InterPro" id="IPR013216">
    <property type="entry name" value="Methyltransf_11"/>
</dbReference>
<dbReference type="EMBL" id="ML743561">
    <property type="protein sequence ID" value="KAE8140399.1"/>
    <property type="molecule type" value="Genomic_DNA"/>
</dbReference>
<dbReference type="InterPro" id="IPR051052">
    <property type="entry name" value="Diverse_substrate_MTase"/>
</dbReference>
<dbReference type="GO" id="GO:0032259">
    <property type="term" value="P:methylation"/>
    <property type="evidence" value="ECO:0007669"/>
    <property type="project" value="UniProtKB-KW"/>
</dbReference>
<evidence type="ECO:0000256" key="5">
    <source>
        <dbReference type="ARBA" id="ARBA00022691"/>
    </source>
</evidence>
<gene>
    <name evidence="7" type="ORF">BDV38DRAFT_269010</name>
</gene>
<keyword evidence="8" id="KW-1185">Reference proteome</keyword>
<dbReference type="PANTHER" id="PTHR44942">
    <property type="entry name" value="METHYLTRANSF_11 DOMAIN-CONTAINING PROTEIN"/>
    <property type="match status" value="1"/>
</dbReference>
<evidence type="ECO:0000313" key="7">
    <source>
        <dbReference type="EMBL" id="KAE8140399.1"/>
    </source>
</evidence>
<dbReference type="RefSeq" id="XP_031916462.1">
    <property type="nucleotide sequence ID" value="XM_032056887.1"/>
</dbReference>
<feature type="domain" description="Methyltransferase type 11" evidence="6">
    <location>
        <begin position="13"/>
        <end position="68"/>
    </location>
</feature>
<evidence type="ECO:0000256" key="1">
    <source>
        <dbReference type="ARBA" id="ARBA00005179"/>
    </source>
</evidence>
<evidence type="ECO:0000256" key="4">
    <source>
        <dbReference type="ARBA" id="ARBA00022679"/>
    </source>
</evidence>
<proteinExistence type="inferred from homology"/>
<keyword evidence="3" id="KW-0489">Methyltransferase</keyword>
<evidence type="ECO:0000256" key="2">
    <source>
        <dbReference type="ARBA" id="ARBA00008361"/>
    </source>
</evidence>
<keyword evidence="4" id="KW-0808">Transferase</keyword>
<accession>A0A5N6T299</accession>
<reference evidence="7 8" key="1">
    <citation type="submission" date="2019-04" db="EMBL/GenBank/DDBJ databases">
        <title>Friends and foes A comparative genomics study of 23 Aspergillus species from section Flavi.</title>
        <authorList>
            <consortium name="DOE Joint Genome Institute"/>
            <person name="Kjaerbolling I."/>
            <person name="Vesth T."/>
            <person name="Frisvad J.C."/>
            <person name="Nybo J.L."/>
            <person name="Theobald S."/>
            <person name="Kildgaard S."/>
            <person name="Isbrandt T."/>
            <person name="Kuo A."/>
            <person name="Sato A."/>
            <person name="Lyhne E.K."/>
            <person name="Kogle M.E."/>
            <person name="Wiebenga A."/>
            <person name="Kun R.S."/>
            <person name="Lubbers R.J."/>
            <person name="Makela M.R."/>
            <person name="Barry K."/>
            <person name="Chovatia M."/>
            <person name="Clum A."/>
            <person name="Daum C."/>
            <person name="Haridas S."/>
            <person name="He G."/>
            <person name="LaButti K."/>
            <person name="Lipzen A."/>
            <person name="Mondo S."/>
            <person name="Riley R."/>
            <person name="Salamov A."/>
            <person name="Simmons B.A."/>
            <person name="Magnuson J.K."/>
            <person name="Henrissat B."/>
            <person name="Mortensen U.H."/>
            <person name="Larsen T.O."/>
            <person name="Devries R.P."/>
            <person name="Grigoriev I.V."/>
            <person name="Machida M."/>
            <person name="Baker S.E."/>
            <person name="Andersen M.R."/>
        </authorList>
    </citation>
    <scope>NUCLEOTIDE SEQUENCE [LARGE SCALE GENOMIC DNA]</scope>
    <source>
        <strain evidence="7 8">CBS 117625</strain>
    </source>
</reference>
<dbReference type="Pfam" id="PF08241">
    <property type="entry name" value="Methyltransf_11"/>
    <property type="match status" value="1"/>
</dbReference>
<dbReference type="AlphaFoldDB" id="A0A5N6T299"/>
<comment type="similarity">
    <text evidence="2">Belongs to the methyltransferase superfamily.</text>
</comment>
<keyword evidence="5" id="KW-0949">S-adenosyl-L-methionine</keyword>
<dbReference type="Proteomes" id="UP000325672">
    <property type="component" value="Unassembled WGS sequence"/>
</dbReference>
<sequence>MLDEGRAQSALGQCSSLSYHQSGAESLPFIKSGTIDLVIAVQAAHWFEGQAVWQELKRIVRTRGTVAFWNWGRYFLIGRPYGDAVLRKYVSHVDYLEPMRAVECHDPSNWESITRLEYEPCLEKLSTGVGDGVRMSTRQTLRELEALLRTWSCVHEWRIAHPEARAKYEGGSGDIIDSLMEEMIQAEADWRNFAKKGDWQEITVDIETRTILLLARRRGE</sequence>
<evidence type="ECO:0000259" key="6">
    <source>
        <dbReference type="Pfam" id="PF08241"/>
    </source>
</evidence>